<feature type="transmembrane region" description="Helical" evidence="1">
    <location>
        <begin position="256"/>
        <end position="280"/>
    </location>
</feature>
<dbReference type="EMBL" id="SJPY01000012">
    <property type="protein sequence ID" value="TWU34166.1"/>
    <property type="molecule type" value="Genomic_DNA"/>
</dbReference>
<keyword evidence="3" id="KW-1185">Reference proteome</keyword>
<keyword evidence="1" id="KW-0472">Membrane</keyword>
<dbReference type="SUPFAM" id="SSF50978">
    <property type="entry name" value="WD40 repeat-like"/>
    <property type="match status" value="1"/>
</dbReference>
<keyword evidence="1" id="KW-0812">Transmembrane</keyword>
<keyword evidence="1" id="KW-1133">Transmembrane helix</keyword>
<feature type="transmembrane region" description="Helical" evidence="1">
    <location>
        <begin position="23"/>
        <end position="43"/>
    </location>
</feature>
<feature type="transmembrane region" description="Helical" evidence="1">
    <location>
        <begin position="292"/>
        <end position="315"/>
    </location>
</feature>
<evidence type="ECO:0000313" key="3">
    <source>
        <dbReference type="Proteomes" id="UP000315471"/>
    </source>
</evidence>
<dbReference type="GO" id="GO:0005886">
    <property type="term" value="C:plasma membrane"/>
    <property type="evidence" value="ECO:0007669"/>
    <property type="project" value="UniProtKB-SubCell"/>
</dbReference>
<dbReference type="PANTHER" id="PTHR37305:SF1">
    <property type="entry name" value="MEMBRANE PROTEIN"/>
    <property type="match status" value="1"/>
</dbReference>
<sequence length="792" mass="87380">MRRWLPYVAVIADSFRAALSSRVLWIAFVAIWILIGALSPIGYREDYNTRFIDHDLENASRLKAMLAQGLVDPEQAEAPVGRIAAALPNDLKRSLEQVGQGEDVRIWFSTLSDGLNKLFADDSWYDAEAWSSTVRLRELRRLDSMASTDLSESLRERRTRLRIEAALPGVFRVRSARSILLTYFGVDFPARLAIDKAQFLIVLNQFVIPTIIQWLLGYILVFLGILVTASIIPDMLQPGSLHLLLSKPVSRSMLLLSKYVGGCAFMFLCVVQLVVGLYLVAGFRLDVWNARILLCIPVSVFVFAVFYSVSVLAGLRWRSPILAIGVTCMFGAFCIVVGVFGGLFDAFVKRPDTIKAVAISGDPTTIEAGKSNPQILAATRGGGLLRFDNNTLHWDEIYESEAIGADRMVPPVTLIDGSIATAHVPGGRMSVFGMGAFDLLLLNDSTNWRPQPSLRLPTATTELLIAGDELLAVNTNGVFVTSQQGLLDAIELEKSNETNEAAMSEPTSAPQPNWMAKLASMMGVPTDGFENILPSDMSFLPPRSLAVDQSGKTLALFSGNELVCIEKSEQEAWEVTRKETIDGDVPRFANVAISGPFMLLATDQPELQLFAKGSSKRIASFALPNQLTATMVVSLGDEGRFAILTSDQRIRILDTPEKVLHLTEPIWIEDVEAISYDQATDQFIVAHSIDRIALLDPHDFSSRRTIRPMLSTWRNVDRWLMTPLRTLTPQTGELGGMVARIISGETAIQMSSETTGPIETIRYRVFGPLLSCAIFIVVMLTLSCLYFARSDF</sequence>
<proteinExistence type="predicted"/>
<dbReference type="Proteomes" id="UP000315471">
    <property type="component" value="Unassembled WGS sequence"/>
</dbReference>
<comment type="caution">
    <text evidence="2">The sequence shown here is derived from an EMBL/GenBank/DDBJ whole genome shotgun (WGS) entry which is preliminary data.</text>
</comment>
<dbReference type="RefSeq" id="WP_197172440.1">
    <property type="nucleotide sequence ID" value="NZ_SJPY01000012.1"/>
</dbReference>
<evidence type="ECO:0000256" key="1">
    <source>
        <dbReference type="SAM" id="Phobius"/>
    </source>
</evidence>
<dbReference type="Pfam" id="PF12679">
    <property type="entry name" value="ABC2_membrane_2"/>
    <property type="match status" value="1"/>
</dbReference>
<dbReference type="PANTHER" id="PTHR37305">
    <property type="entry name" value="INTEGRAL MEMBRANE PROTEIN-RELATED"/>
    <property type="match status" value="1"/>
</dbReference>
<dbReference type="GO" id="GO:0140359">
    <property type="term" value="F:ABC-type transporter activity"/>
    <property type="evidence" value="ECO:0007669"/>
    <property type="project" value="InterPro"/>
</dbReference>
<gene>
    <name evidence="2" type="ORF">Q31b_56370</name>
</gene>
<protein>
    <submittedName>
        <fullName evidence="2">ABC-2 family transporter protein</fullName>
    </submittedName>
</protein>
<feature type="transmembrane region" description="Helical" evidence="1">
    <location>
        <begin position="321"/>
        <end position="344"/>
    </location>
</feature>
<dbReference type="InterPro" id="IPR036322">
    <property type="entry name" value="WD40_repeat_dom_sf"/>
</dbReference>
<evidence type="ECO:0000313" key="2">
    <source>
        <dbReference type="EMBL" id="TWU34166.1"/>
    </source>
</evidence>
<feature type="transmembrane region" description="Helical" evidence="1">
    <location>
        <begin position="215"/>
        <end position="236"/>
    </location>
</feature>
<reference evidence="2 3" key="1">
    <citation type="submission" date="2019-02" db="EMBL/GenBank/DDBJ databases">
        <title>Deep-cultivation of Planctomycetes and their phenomic and genomic characterization uncovers novel biology.</title>
        <authorList>
            <person name="Wiegand S."/>
            <person name="Jogler M."/>
            <person name="Boedeker C."/>
            <person name="Pinto D."/>
            <person name="Vollmers J."/>
            <person name="Rivas-Marin E."/>
            <person name="Kohn T."/>
            <person name="Peeters S.H."/>
            <person name="Heuer A."/>
            <person name="Rast P."/>
            <person name="Oberbeckmann S."/>
            <person name="Bunk B."/>
            <person name="Jeske O."/>
            <person name="Meyerdierks A."/>
            <person name="Storesund J.E."/>
            <person name="Kallscheuer N."/>
            <person name="Luecker S."/>
            <person name="Lage O.M."/>
            <person name="Pohl T."/>
            <person name="Merkel B.J."/>
            <person name="Hornburger P."/>
            <person name="Mueller R.-W."/>
            <person name="Bruemmer F."/>
            <person name="Labrenz M."/>
            <person name="Spormann A.M."/>
            <person name="Op Den Camp H."/>
            <person name="Overmann J."/>
            <person name="Amann R."/>
            <person name="Jetten M.S.M."/>
            <person name="Mascher T."/>
            <person name="Medema M.H."/>
            <person name="Devos D.P."/>
            <person name="Kaster A.-K."/>
            <person name="Ovreas L."/>
            <person name="Rohde M."/>
            <person name="Galperin M.Y."/>
            <person name="Jogler C."/>
        </authorList>
    </citation>
    <scope>NUCLEOTIDE SEQUENCE [LARGE SCALE GENOMIC DNA]</scope>
    <source>
        <strain evidence="2 3">Q31b</strain>
    </source>
</reference>
<name>A0A5C6DGG2_9BACT</name>
<feature type="transmembrane region" description="Helical" evidence="1">
    <location>
        <begin position="765"/>
        <end position="788"/>
    </location>
</feature>
<accession>A0A5C6DGG2</accession>
<organism evidence="2 3">
    <name type="scientific">Novipirellula aureliae</name>
    <dbReference type="NCBI Taxonomy" id="2527966"/>
    <lineage>
        <taxon>Bacteria</taxon>
        <taxon>Pseudomonadati</taxon>
        <taxon>Planctomycetota</taxon>
        <taxon>Planctomycetia</taxon>
        <taxon>Pirellulales</taxon>
        <taxon>Pirellulaceae</taxon>
        <taxon>Novipirellula</taxon>
    </lineage>
</organism>
<dbReference type="AlphaFoldDB" id="A0A5C6DGG2"/>